<proteinExistence type="predicted"/>
<sequence length="101" mass="11475">MQVAAVKTGHCLGIDFCRGDPSLPIQRRPVPPESMIERTRNLSALARSIRCMYLKQQQQQRCAPLVAPADEMRLLETGSRDKIRGMYCTREVAIEIMRTLT</sequence>
<reference evidence="1" key="1">
    <citation type="journal article" date="2021" name="bioRxiv">
        <title>Whole Genome Assembly and Annotation of Northern Wild Rice, Zizania palustris L., Supports a Whole Genome Duplication in the Zizania Genus.</title>
        <authorList>
            <person name="Haas M."/>
            <person name="Kono T."/>
            <person name="Macchietto M."/>
            <person name="Millas R."/>
            <person name="McGilp L."/>
            <person name="Shao M."/>
            <person name="Duquette J."/>
            <person name="Hirsch C.N."/>
            <person name="Kimball J."/>
        </authorList>
    </citation>
    <scope>NUCLEOTIDE SEQUENCE</scope>
    <source>
        <tissue evidence="1">Fresh leaf tissue</tissue>
    </source>
</reference>
<reference evidence="1" key="2">
    <citation type="submission" date="2021-02" db="EMBL/GenBank/DDBJ databases">
        <authorList>
            <person name="Kimball J.A."/>
            <person name="Haas M.W."/>
            <person name="Macchietto M."/>
            <person name="Kono T."/>
            <person name="Duquette J."/>
            <person name="Shao M."/>
        </authorList>
    </citation>
    <scope>NUCLEOTIDE SEQUENCE</scope>
    <source>
        <tissue evidence="1">Fresh leaf tissue</tissue>
    </source>
</reference>
<protein>
    <submittedName>
        <fullName evidence="1">Uncharacterized protein</fullName>
    </submittedName>
</protein>
<accession>A0A8J5VMX4</accession>
<gene>
    <name evidence="1" type="ORF">GUJ93_ZPchr0007g3305</name>
</gene>
<evidence type="ECO:0000313" key="2">
    <source>
        <dbReference type="Proteomes" id="UP000729402"/>
    </source>
</evidence>
<keyword evidence="2" id="KW-1185">Reference proteome</keyword>
<name>A0A8J5VMX4_ZIZPA</name>
<organism evidence="1 2">
    <name type="scientific">Zizania palustris</name>
    <name type="common">Northern wild rice</name>
    <dbReference type="NCBI Taxonomy" id="103762"/>
    <lineage>
        <taxon>Eukaryota</taxon>
        <taxon>Viridiplantae</taxon>
        <taxon>Streptophyta</taxon>
        <taxon>Embryophyta</taxon>
        <taxon>Tracheophyta</taxon>
        <taxon>Spermatophyta</taxon>
        <taxon>Magnoliopsida</taxon>
        <taxon>Liliopsida</taxon>
        <taxon>Poales</taxon>
        <taxon>Poaceae</taxon>
        <taxon>BOP clade</taxon>
        <taxon>Oryzoideae</taxon>
        <taxon>Oryzeae</taxon>
        <taxon>Zizaniinae</taxon>
        <taxon>Zizania</taxon>
    </lineage>
</organism>
<comment type="caution">
    <text evidence="1">The sequence shown here is derived from an EMBL/GenBank/DDBJ whole genome shotgun (WGS) entry which is preliminary data.</text>
</comment>
<dbReference type="EMBL" id="JAAALK010000282">
    <property type="protein sequence ID" value="KAG8077987.1"/>
    <property type="molecule type" value="Genomic_DNA"/>
</dbReference>
<dbReference type="Proteomes" id="UP000729402">
    <property type="component" value="Unassembled WGS sequence"/>
</dbReference>
<dbReference type="AlphaFoldDB" id="A0A8J5VMX4"/>
<evidence type="ECO:0000313" key="1">
    <source>
        <dbReference type="EMBL" id="KAG8077987.1"/>
    </source>
</evidence>